<keyword evidence="6 12" id="KW-0732">Signal</keyword>
<feature type="domain" description="NolW-like" evidence="14">
    <location>
        <begin position="128"/>
        <end position="184"/>
    </location>
</feature>
<dbReference type="PRINTS" id="PR00811">
    <property type="entry name" value="BCTERIALGSPD"/>
</dbReference>
<dbReference type="Pfam" id="PF21305">
    <property type="entry name" value="type_II_gspD_N0"/>
    <property type="match status" value="1"/>
</dbReference>
<dbReference type="STRING" id="487316.BEN76_14615"/>
<dbReference type="InterPro" id="IPR049371">
    <property type="entry name" value="GspD-like_N0"/>
</dbReference>
<dbReference type="eggNOG" id="COG1450">
    <property type="taxonomic scope" value="Bacteria"/>
</dbReference>
<feature type="compositionally biased region" description="Low complexity" evidence="11">
    <location>
        <begin position="756"/>
        <end position="767"/>
    </location>
</feature>
<keyword evidence="3 10" id="KW-0813">Transport</keyword>
<dbReference type="InterPro" id="IPR004845">
    <property type="entry name" value="T2SS_GspD_CS"/>
</dbReference>
<evidence type="ECO:0000259" key="14">
    <source>
        <dbReference type="Pfam" id="PF03958"/>
    </source>
</evidence>
<dbReference type="NCBIfam" id="TIGR02517">
    <property type="entry name" value="type_II_gspD"/>
    <property type="match status" value="1"/>
</dbReference>
<dbReference type="KEGG" id="asol:BEN76_14615"/>
<name>A0A1P8ELT7_9GAMM</name>
<dbReference type="InterPro" id="IPR005644">
    <property type="entry name" value="NolW-like"/>
</dbReference>
<evidence type="ECO:0000256" key="10">
    <source>
        <dbReference type="RuleBase" id="RU004004"/>
    </source>
</evidence>
<feature type="domain" description="NolW-like" evidence="14">
    <location>
        <begin position="191"/>
        <end position="260"/>
    </location>
</feature>
<dbReference type="InterPro" id="IPR038591">
    <property type="entry name" value="NolW-like_sf"/>
</dbReference>
<dbReference type="EMBL" id="CP016896">
    <property type="protein sequence ID" value="APV37169.1"/>
    <property type="molecule type" value="Genomic_DNA"/>
</dbReference>
<proteinExistence type="inferred from homology"/>
<organism evidence="16 17">
    <name type="scientific">Acinetobacter soli</name>
    <dbReference type="NCBI Taxonomy" id="487316"/>
    <lineage>
        <taxon>Bacteria</taxon>
        <taxon>Pseudomonadati</taxon>
        <taxon>Pseudomonadota</taxon>
        <taxon>Gammaproteobacteria</taxon>
        <taxon>Moraxellales</taxon>
        <taxon>Moraxellaceae</taxon>
        <taxon>Acinetobacter</taxon>
    </lineage>
</organism>
<comment type="subcellular location">
    <subcellularLocation>
        <location evidence="1 10">Cell outer membrane</location>
    </subcellularLocation>
</comment>
<protein>
    <submittedName>
        <fullName evidence="16">Type II secretion system protein GspD</fullName>
    </submittedName>
</protein>
<dbReference type="GO" id="GO:0015628">
    <property type="term" value="P:protein secretion by the type II secretion system"/>
    <property type="evidence" value="ECO:0007669"/>
    <property type="project" value="InterPro"/>
</dbReference>
<evidence type="ECO:0000256" key="8">
    <source>
        <dbReference type="ARBA" id="ARBA00023136"/>
    </source>
</evidence>
<comment type="similarity">
    <text evidence="2">Belongs to the bacterial secretin family. GSP D subfamily.</text>
</comment>
<evidence type="ECO:0000256" key="7">
    <source>
        <dbReference type="ARBA" id="ARBA00022927"/>
    </source>
</evidence>
<keyword evidence="7" id="KW-0653">Protein transport</keyword>
<gene>
    <name evidence="16" type="ORF">BEN76_14615</name>
</gene>
<feature type="chain" id="PRO_5013111654" evidence="12">
    <location>
        <begin position="29"/>
        <end position="767"/>
    </location>
</feature>
<evidence type="ECO:0000256" key="11">
    <source>
        <dbReference type="SAM" id="MobiDB-lite"/>
    </source>
</evidence>
<evidence type="ECO:0000256" key="3">
    <source>
        <dbReference type="ARBA" id="ARBA00022448"/>
    </source>
</evidence>
<reference evidence="16 17" key="1">
    <citation type="submission" date="2016-08" db="EMBL/GenBank/DDBJ databases">
        <title>Complete genome sequence of Acinetobacter baylyi strain GFJ2.</title>
        <authorList>
            <person name="Tabata M."/>
            <person name="Kuboki S."/>
            <person name="Gibu N."/>
            <person name="Kinouchi Y."/>
            <person name="Vangnai A."/>
            <person name="Kasai D."/>
            <person name="Fukuda M."/>
        </authorList>
    </citation>
    <scope>NUCLEOTIDE SEQUENCE [LARGE SCALE GENOMIC DNA]</scope>
    <source>
        <strain evidence="16 17">GFJ2</strain>
    </source>
</reference>
<evidence type="ECO:0000313" key="16">
    <source>
        <dbReference type="EMBL" id="APV37169.1"/>
    </source>
</evidence>
<dbReference type="GO" id="GO:0009279">
    <property type="term" value="C:cell outer membrane"/>
    <property type="evidence" value="ECO:0007669"/>
    <property type="project" value="UniProtKB-SubCell"/>
</dbReference>
<dbReference type="InterPro" id="IPR004846">
    <property type="entry name" value="T2SS/T3SS_dom"/>
</dbReference>
<dbReference type="Gene3D" id="3.30.1370.120">
    <property type="match status" value="3"/>
</dbReference>
<feature type="region of interest" description="Disordered" evidence="11">
    <location>
        <begin position="293"/>
        <end position="340"/>
    </location>
</feature>
<feature type="region of interest" description="Disordered" evidence="11">
    <location>
        <begin position="744"/>
        <end position="767"/>
    </location>
</feature>
<dbReference type="AlphaFoldDB" id="A0A1P8ELT7"/>
<dbReference type="PROSITE" id="PS00875">
    <property type="entry name" value="T2SP_D"/>
    <property type="match status" value="1"/>
</dbReference>
<keyword evidence="4" id="KW-1134">Transmembrane beta strand</keyword>
<evidence type="ECO:0000256" key="9">
    <source>
        <dbReference type="ARBA" id="ARBA00023237"/>
    </source>
</evidence>
<evidence type="ECO:0000259" key="13">
    <source>
        <dbReference type="Pfam" id="PF00263"/>
    </source>
</evidence>
<dbReference type="GO" id="GO:0015627">
    <property type="term" value="C:type II protein secretion system complex"/>
    <property type="evidence" value="ECO:0007669"/>
    <property type="project" value="InterPro"/>
</dbReference>
<evidence type="ECO:0000256" key="6">
    <source>
        <dbReference type="ARBA" id="ARBA00022729"/>
    </source>
</evidence>
<dbReference type="PANTHER" id="PTHR30332">
    <property type="entry name" value="PROBABLE GENERAL SECRETION PATHWAY PROTEIN D"/>
    <property type="match status" value="1"/>
</dbReference>
<keyword evidence="5" id="KW-0812">Transmembrane</keyword>
<feature type="domain" description="GspD-like N0" evidence="15">
    <location>
        <begin position="33"/>
        <end position="101"/>
    </location>
</feature>
<evidence type="ECO:0000256" key="12">
    <source>
        <dbReference type="SAM" id="SignalP"/>
    </source>
</evidence>
<evidence type="ECO:0000256" key="1">
    <source>
        <dbReference type="ARBA" id="ARBA00004442"/>
    </source>
</evidence>
<evidence type="ECO:0000313" key="17">
    <source>
        <dbReference type="Proteomes" id="UP000185674"/>
    </source>
</evidence>
<feature type="domain" description="NolW-like" evidence="14">
    <location>
        <begin position="267"/>
        <end position="394"/>
    </location>
</feature>
<sequence>MALFNHRPLWALVAAAPVMAVISTSTYAQTWKINLRDADLTAFINEVADITGKNFAVDPRVRGNVTVISNKPLTRDEVYDLFLGVLNVNGVVAIPSGNTIKLVPDSNVKNAGLPYDMRNRARGDQVVTRVIWVENTNPNDLIPALRPLMPQFASLAAVPGTNALIVSDRAANIAQLETIIRNLDGTGQNDVEAITLQNSQAEEMVGLLESISSTGASKDVTGSRVRIIADARTNRILIKGDTGTRKRIRNMIETLDVPSADRLGGLKVFRLKYASAKNLAEILQGLVSGQAVNSSQSKTGSNSGSSSSTGLNSLIGGSASQSNTTGSNNATSGSSINLNSSNNANNQNSITSFNNNGVSIIADSAQNALVVKAEPQLMREIESAIQQLDIRREQVLIEAAIIEVSGDDADQLGIQWALGDLSSGIGLISFSNVGASLASIAAGYLSNGSTGAASAIASGSNGGSGATLALGNFSNSRKAYGALIQALKTNTKSNLLSTPSIVTMDNEEAYIVVGQNVPFVTGSVSTTSTGVANPYTTVERKDVGVTLKVIPHIGENGTVRLEVEQEVSAVQDKGQATDLITSKRAIKTSVLAEHGQTVVLGGLISDNRTLSRQGLPGLSSIPYVGRLFRADSNSNEKRNLLVFIHPTIVGDANDVRRISQQRYNQLYSLQLSMDKNGNFAKLPENLEQLYQQPAAPVAAVPSTPYQQVPVTTVTTPVATVRPSSPVVRKGTSYALPVQPTVKTQSLSEPEVERTKNTVTTTTLRPVS</sequence>
<evidence type="ECO:0000256" key="4">
    <source>
        <dbReference type="ARBA" id="ARBA00022452"/>
    </source>
</evidence>
<feature type="domain" description="Type II/III secretion system secretin-like" evidence="13">
    <location>
        <begin position="486"/>
        <end position="649"/>
    </location>
</feature>
<dbReference type="Pfam" id="PF03958">
    <property type="entry name" value="Secretin_N"/>
    <property type="match status" value="3"/>
</dbReference>
<dbReference type="InterPro" id="IPR050810">
    <property type="entry name" value="Bact_Secretion_Sys_Channel"/>
</dbReference>
<dbReference type="PANTHER" id="PTHR30332:SF24">
    <property type="entry name" value="SECRETIN GSPD-RELATED"/>
    <property type="match status" value="1"/>
</dbReference>
<dbReference type="Pfam" id="PF00263">
    <property type="entry name" value="Secretin"/>
    <property type="match status" value="1"/>
</dbReference>
<keyword evidence="9" id="KW-0998">Cell outer membrane</keyword>
<evidence type="ECO:0000256" key="2">
    <source>
        <dbReference type="ARBA" id="ARBA00006980"/>
    </source>
</evidence>
<accession>A0A1P8ELT7</accession>
<evidence type="ECO:0000256" key="5">
    <source>
        <dbReference type="ARBA" id="ARBA00022692"/>
    </source>
</evidence>
<dbReference type="Proteomes" id="UP000185674">
    <property type="component" value="Chromosome"/>
</dbReference>
<evidence type="ECO:0000259" key="15">
    <source>
        <dbReference type="Pfam" id="PF21305"/>
    </source>
</evidence>
<dbReference type="InterPro" id="IPR013356">
    <property type="entry name" value="T2SS_GspD"/>
</dbReference>
<dbReference type="InterPro" id="IPR001775">
    <property type="entry name" value="GspD/PilQ"/>
</dbReference>
<feature type="signal peptide" evidence="12">
    <location>
        <begin position="1"/>
        <end position="28"/>
    </location>
</feature>
<keyword evidence="8" id="KW-0472">Membrane</keyword>
<dbReference type="RefSeq" id="WP_076033389.1">
    <property type="nucleotide sequence ID" value="NZ_CP016896.1"/>
</dbReference>
<feature type="compositionally biased region" description="Low complexity" evidence="11">
    <location>
        <begin position="294"/>
        <end position="340"/>
    </location>
</feature>